<evidence type="ECO:0000313" key="2">
    <source>
        <dbReference type="Proteomes" id="UP000603200"/>
    </source>
</evidence>
<dbReference type="Gene3D" id="2.60.120.620">
    <property type="entry name" value="q2cbj1_9rhob like domain"/>
    <property type="match status" value="1"/>
</dbReference>
<evidence type="ECO:0000313" key="1">
    <source>
        <dbReference type="EMBL" id="GIE22824.1"/>
    </source>
</evidence>
<keyword evidence="2" id="KW-1185">Reference proteome</keyword>
<accession>A0ABQ3ZWC7</accession>
<dbReference type="Proteomes" id="UP000603200">
    <property type="component" value="Unassembled WGS sequence"/>
</dbReference>
<protein>
    <recommendedName>
        <fullName evidence="3">2-oxoglutarate-Fe(II)-dependent oxygenase superfamily protein</fullName>
    </recommendedName>
</protein>
<organism evidence="1 2">
    <name type="scientific">Winogradskya humida</name>
    <dbReference type="NCBI Taxonomy" id="113566"/>
    <lineage>
        <taxon>Bacteria</taxon>
        <taxon>Bacillati</taxon>
        <taxon>Actinomycetota</taxon>
        <taxon>Actinomycetes</taxon>
        <taxon>Micromonosporales</taxon>
        <taxon>Micromonosporaceae</taxon>
        <taxon>Winogradskya</taxon>
    </lineage>
</organism>
<name>A0ABQ3ZWC7_9ACTN</name>
<gene>
    <name evidence="1" type="ORF">Ahu01nite_059260</name>
</gene>
<reference evidence="1 2" key="1">
    <citation type="submission" date="2021-01" db="EMBL/GenBank/DDBJ databases">
        <title>Whole genome shotgun sequence of Actinoplanes humidus NBRC 14915.</title>
        <authorList>
            <person name="Komaki H."/>
            <person name="Tamura T."/>
        </authorList>
    </citation>
    <scope>NUCLEOTIDE SEQUENCE [LARGE SCALE GENOMIC DNA]</scope>
    <source>
        <strain evidence="1 2">NBRC 14915</strain>
    </source>
</reference>
<dbReference type="EMBL" id="BOMN01000086">
    <property type="protein sequence ID" value="GIE22824.1"/>
    <property type="molecule type" value="Genomic_DNA"/>
</dbReference>
<evidence type="ECO:0008006" key="3">
    <source>
        <dbReference type="Google" id="ProtNLM"/>
    </source>
</evidence>
<proteinExistence type="predicted"/>
<dbReference type="NCBIfam" id="TIGR02466">
    <property type="entry name" value="TIGR02466 family protein"/>
    <property type="match status" value="1"/>
</dbReference>
<dbReference type="InterPro" id="IPR012668">
    <property type="entry name" value="CHP02466"/>
</dbReference>
<comment type="caution">
    <text evidence="1">The sequence shown here is derived from an EMBL/GenBank/DDBJ whole genome shotgun (WGS) entry which is preliminary data.</text>
</comment>
<dbReference type="RefSeq" id="WP_203839897.1">
    <property type="nucleotide sequence ID" value="NZ_BAAATV010000011.1"/>
</dbReference>
<dbReference type="Pfam" id="PF13759">
    <property type="entry name" value="2OG-FeII_Oxy_5"/>
    <property type="match status" value="1"/>
</dbReference>
<sequence>MTVTDQDTTQSSAPAAVIAQTFSTPVARIPRPYAEAINGILTELVLAKAQAAGSTYTYKSETLSDLMQWDDPTVTALTDWTLQMAGQFVRTVGRKQSGTELPDFTVVVGSAWASVYRKGDQHESHFHPNTALTAIYYVTAPTTCELDLLDPRANIDYFDPGISIAGEGSRVRLRSSPGELVLFPGWVKHAVPEFDEDGTRISISWNLGYDIAGR</sequence>